<dbReference type="EMBL" id="LBSM01000001">
    <property type="protein sequence ID" value="KKQ18868.1"/>
    <property type="molecule type" value="Genomic_DNA"/>
</dbReference>
<evidence type="ECO:0000256" key="5">
    <source>
        <dbReference type="ARBA" id="ARBA00022691"/>
    </source>
</evidence>
<protein>
    <recommendedName>
        <fullName evidence="6">Ribosomal RNA small subunit methyltransferase H</fullName>
        <ecNumber evidence="6">2.1.1.199</ecNumber>
    </recommendedName>
    <alternativeName>
        <fullName evidence="6">16S rRNA m(4)C1402 methyltransferase</fullName>
    </alternativeName>
    <alternativeName>
        <fullName evidence="6">rRNA (cytosine-N(4)-)-methyltransferase RsmH</fullName>
    </alternativeName>
</protein>
<keyword evidence="4 6" id="KW-0808">Transferase</keyword>
<sequence length="294" mass="33087">MIKHIPVLPDETIQYLAPSKNQNFIDATCGFGGHSGLILKKNGPKGRLLAIDQDKVALYVAQKNLKNFSSRVDFVQSNFTKLGLIIRSWHVPRIDGILFDLGVSTYQLKSPGRGFSFSEDSELDMRMAPEAQTLSAKEIVNSWSEKKLKEIFQKYGEEQYAGKIAQVIVKTRTQKPISTTSELVEIIKKATPPKYRTEMDKHFATKIFQALRIAVNDELKALESGLKQALQILSHGGRLVVISFHSLEDRIVKNFFRENNLEILTPKPIVASQKEIIQNPSARSAKLRVAIKNI</sequence>
<keyword evidence="2 6" id="KW-0698">rRNA processing</keyword>
<evidence type="ECO:0000256" key="6">
    <source>
        <dbReference type="HAMAP-Rule" id="MF_01007"/>
    </source>
</evidence>
<dbReference type="InterPro" id="IPR002903">
    <property type="entry name" value="RsmH"/>
</dbReference>
<evidence type="ECO:0000256" key="4">
    <source>
        <dbReference type="ARBA" id="ARBA00022679"/>
    </source>
</evidence>
<evidence type="ECO:0000256" key="1">
    <source>
        <dbReference type="ARBA" id="ARBA00010396"/>
    </source>
</evidence>
<dbReference type="Gene3D" id="1.10.150.170">
    <property type="entry name" value="Putative methyltransferase TM0872, insert domain"/>
    <property type="match status" value="1"/>
</dbReference>
<comment type="caution">
    <text evidence="7">The sequence shown here is derived from an EMBL/GenBank/DDBJ whole genome shotgun (WGS) entry which is preliminary data.</text>
</comment>
<dbReference type="GO" id="GO:0071424">
    <property type="term" value="F:rRNA (cytosine-N4-)-methyltransferase activity"/>
    <property type="evidence" value="ECO:0007669"/>
    <property type="project" value="UniProtKB-UniRule"/>
</dbReference>
<evidence type="ECO:0000313" key="8">
    <source>
        <dbReference type="Proteomes" id="UP000034508"/>
    </source>
</evidence>
<dbReference type="InterPro" id="IPR029063">
    <property type="entry name" value="SAM-dependent_MTases_sf"/>
</dbReference>
<comment type="function">
    <text evidence="6">Specifically methylates the N4 position of cytidine in position 1402 (C1402) of 16S rRNA.</text>
</comment>
<proteinExistence type="inferred from homology"/>
<comment type="catalytic activity">
    <reaction evidence="6">
        <text>cytidine(1402) in 16S rRNA + S-adenosyl-L-methionine = N(4)-methylcytidine(1402) in 16S rRNA + S-adenosyl-L-homocysteine + H(+)</text>
        <dbReference type="Rhea" id="RHEA:42928"/>
        <dbReference type="Rhea" id="RHEA-COMP:10286"/>
        <dbReference type="Rhea" id="RHEA-COMP:10287"/>
        <dbReference type="ChEBI" id="CHEBI:15378"/>
        <dbReference type="ChEBI" id="CHEBI:57856"/>
        <dbReference type="ChEBI" id="CHEBI:59789"/>
        <dbReference type="ChEBI" id="CHEBI:74506"/>
        <dbReference type="ChEBI" id="CHEBI:82748"/>
        <dbReference type="EC" id="2.1.1.199"/>
    </reaction>
</comment>
<feature type="binding site" evidence="6">
    <location>
        <position position="107"/>
    </location>
    <ligand>
        <name>S-adenosyl-L-methionine</name>
        <dbReference type="ChEBI" id="CHEBI:59789"/>
    </ligand>
</feature>
<dbReference type="InterPro" id="IPR023397">
    <property type="entry name" value="SAM-dep_MeTrfase_MraW_recog"/>
</dbReference>
<evidence type="ECO:0000313" key="7">
    <source>
        <dbReference type="EMBL" id="KKQ18868.1"/>
    </source>
</evidence>
<dbReference type="HAMAP" id="MF_01007">
    <property type="entry name" value="16SrRNA_methyltr_H"/>
    <property type="match status" value="1"/>
</dbReference>
<dbReference type="GO" id="GO:0070475">
    <property type="term" value="P:rRNA base methylation"/>
    <property type="evidence" value="ECO:0007669"/>
    <property type="project" value="UniProtKB-UniRule"/>
</dbReference>
<name>A0A0G0FIJ2_9BACT</name>
<dbReference type="PATRIC" id="fig|1618331.3.peg.58"/>
<feature type="binding site" evidence="6">
    <location>
        <position position="100"/>
    </location>
    <ligand>
        <name>S-adenosyl-L-methionine</name>
        <dbReference type="ChEBI" id="CHEBI:59789"/>
    </ligand>
</feature>
<dbReference type="Pfam" id="PF01795">
    <property type="entry name" value="Methyltransf_5"/>
    <property type="match status" value="1"/>
</dbReference>
<feature type="binding site" evidence="6">
    <location>
        <position position="79"/>
    </location>
    <ligand>
        <name>S-adenosyl-L-methionine</name>
        <dbReference type="ChEBI" id="CHEBI:59789"/>
    </ligand>
</feature>
<dbReference type="Proteomes" id="UP000034508">
    <property type="component" value="Unassembled WGS sequence"/>
</dbReference>
<comment type="similarity">
    <text evidence="1 6">Belongs to the methyltransferase superfamily. RsmH family.</text>
</comment>
<dbReference type="SUPFAM" id="SSF81799">
    <property type="entry name" value="Putative methyltransferase TM0872, insert domain"/>
    <property type="match status" value="1"/>
</dbReference>
<dbReference type="AlphaFoldDB" id="A0A0G0FIJ2"/>
<keyword evidence="3 6" id="KW-0489">Methyltransferase</keyword>
<dbReference type="PANTHER" id="PTHR11265:SF0">
    <property type="entry name" value="12S RRNA N4-METHYLCYTIDINE METHYLTRANSFERASE"/>
    <property type="match status" value="1"/>
</dbReference>
<keyword evidence="5 6" id="KW-0949">S-adenosyl-L-methionine</keyword>
<keyword evidence="6" id="KW-0963">Cytoplasm</keyword>
<feature type="binding site" evidence="6">
    <location>
        <position position="52"/>
    </location>
    <ligand>
        <name>S-adenosyl-L-methionine</name>
        <dbReference type="ChEBI" id="CHEBI:59789"/>
    </ligand>
</feature>
<dbReference type="SUPFAM" id="SSF53335">
    <property type="entry name" value="S-adenosyl-L-methionine-dependent methyltransferases"/>
    <property type="match status" value="1"/>
</dbReference>
<dbReference type="GO" id="GO:0005737">
    <property type="term" value="C:cytoplasm"/>
    <property type="evidence" value="ECO:0007669"/>
    <property type="project" value="UniProtKB-SubCell"/>
</dbReference>
<dbReference type="PANTHER" id="PTHR11265">
    <property type="entry name" value="S-ADENOSYL-METHYLTRANSFERASE MRAW"/>
    <property type="match status" value="1"/>
</dbReference>
<gene>
    <name evidence="6" type="primary">rsmH</name>
    <name evidence="7" type="ORF">US31_C0001G0055</name>
</gene>
<dbReference type="Gene3D" id="3.40.50.150">
    <property type="entry name" value="Vaccinia Virus protein VP39"/>
    <property type="match status" value="1"/>
</dbReference>
<dbReference type="NCBIfam" id="TIGR00006">
    <property type="entry name" value="16S rRNA (cytosine(1402)-N(4))-methyltransferase RsmH"/>
    <property type="match status" value="1"/>
</dbReference>
<comment type="subcellular location">
    <subcellularLocation>
        <location evidence="6">Cytoplasm</location>
    </subcellularLocation>
</comment>
<organism evidence="7 8">
    <name type="scientific">Berkelbacteria bacterium GW2011_GWA1_36_9</name>
    <dbReference type="NCBI Taxonomy" id="1618331"/>
    <lineage>
        <taxon>Bacteria</taxon>
        <taxon>Candidatus Berkelbacteria</taxon>
    </lineage>
</organism>
<dbReference type="PIRSF" id="PIRSF004486">
    <property type="entry name" value="MraW"/>
    <property type="match status" value="1"/>
</dbReference>
<reference evidence="7 8" key="1">
    <citation type="journal article" date="2015" name="Nature">
        <title>rRNA introns, odd ribosomes, and small enigmatic genomes across a large radiation of phyla.</title>
        <authorList>
            <person name="Brown C.T."/>
            <person name="Hug L.A."/>
            <person name="Thomas B.C."/>
            <person name="Sharon I."/>
            <person name="Castelle C.J."/>
            <person name="Singh A."/>
            <person name="Wilkins M.J."/>
            <person name="Williams K.H."/>
            <person name="Banfield J.F."/>
        </authorList>
    </citation>
    <scope>NUCLEOTIDE SEQUENCE [LARGE SCALE GENOMIC DNA]</scope>
</reference>
<accession>A0A0G0FIJ2</accession>
<evidence type="ECO:0000256" key="2">
    <source>
        <dbReference type="ARBA" id="ARBA00022552"/>
    </source>
</evidence>
<feature type="binding site" evidence="6">
    <location>
        <begin position="32"/>
        <end position="34"/>
    </location>
    <ligand>
        <name>S-adenosyl-L-methionine</name>
        <dbReference type="ChEBI" id="CHEBI:59789"/>
    </ligand>
</feature>
<evidence type="ECO:0000256" key="3">
    <source>
        <dbReference type="ARBA" id="ARBA00022603"/>
    </source>
</evidence>
<dbReference type="EC" id="2.1.1.199" evidence="6"/>